<dbReference type="AlphaFoldDB" id="M5E6Y2"/>
<keyword evidence="7 9" id="KW-0234">DNA repair</keyword>
<comment type="similarity">
    <text evidence="9">Belongs to the DNA polymerase type-C family. DnaE2 subfamily.</text>
</comment>
<proteinExistence type="inferred from homology"/>
<dbReference type="HAMAP" id="MF_01902">
    <property type="entry name" value="DNApol_error_prone"/>
    <property type="match status" value="1"/>
</dbReference>
<keyword evidence="1 9" id="KW-0963">Cytoplasm</keyword>
<dbReference type="eggNOG" id="COG0587">
    <property type="taxonomic scope" value="Bacteria"/>
</dbReference>
<dbReference type="SUPFAM" id="SSF89550">
    <property type="entry name" value="PHP domain-like"/>
    <property type="match status" value="1"/>
</dbReference>
<dbReference type="InterPro" id="IPR004805">
    <property type="entry name" value="DnaE2/DnaE/PolC"/>
</dbReference>
<dbReference type="Gene3D" id="3.20.20.140">
    <property type="entry name" value="Metal-dependent hydrolases"/>
    <property type="match status" value="1"/>
</dbReference>
<comment type="function">
    <text evidence="9">DNA polymerase involved in damage-induced mutagenesis and translesion synthesis (TLS). It is not the major replicative DNA polymerase.</text>
</comment>
<keyword evidence="12" id="KW-1185">Reference proteome</keyword>
<dbReference type="GO" id="GO:0005737">
    <property type="term" value="C:cytoplasm"/>
    <property type="evidence" value="ECO:0007669"/>
    <property type="project" value="UniProtKB-SubCell"/>
</dbReference>
<sequence length="1027" mass="117183">MVCAWLFWLTDTMEHLLKTFRYAELHCLSNFSFLRGASHPEELVQRANELNYEALAITDECSVAGVVCAHREIKEHQLNIKLIVGSEFNYQQECYVLLAPHRQGYAELCQFITRCRRAAVKGSYDFKPEWLLDLKYCLLLWRGPSLNEKSLLMQHFNGRLWLLAERLLDEHDDVNFDHVLQLAAEYKLPVTCANYVHMHSTERHALQDCLTAIRHNAAINDIAQHLFSNAERHLRSPKKLQHLYSSALLNSTLDIANRCQFSLDEIAYQYPEDGVPKGQNASDYLRDLVEKGQKIRFPNGSKKAIQETIEKELKLIKYKGYEHYFITLYDVVQFARSQDILCQGRGSAANSIVCYCLFLTEVNPEEVQLLFERFISEERHEPPDIDIDFESQRREEVIQYIYRTYGRERAALTATVIRYKPRSALRDVGKSLGLNKIQLEHVMARYAGRYHSSSWLDAVFPLSETNPHQARFRTLIEQLLTFPRHLSQHVGGFVIANGLLGDLVPIENASMPDRTVIQWDKEDLETLGLMKVDILSLGMMTAIRRSLQALNITMSDIPREDPATYAMLQRADSVGVFQVESRAQMNMLPRLKPRTYYDLVIQVSIVRPGPIHGDMVHPYLKRRNGEEVPDYPMAALKPILERTYGVPLFQEQVIAFAMVAANFSAAEADQLRRSMASWRKKGHMHILQQRLRTNMLKNGFSEEYIARIQRQLEGFGEYGFPESHAASFALLVYITAWLKCHHPAIYLAALLNSQPMGFYSPAQLIEDARHHSVTIEAVDINHSNWDHSANHNAVRLGLRLVKGLQRASALRLCEQRPIGGYKSIQECMRAANLNKHELEALASANAFGDLAEHRYHARWQVAEPQQGDLLRNDLSEDSGVWPLSAPNEVADLLEDYHSMGVTLGRHPIEILREQGHLGSSITALGLRQLNHGDECFVSGLVTCRQRPGTAAGVTFVTLEDETGCTNVVVWLRTAQQQLQTLLNARIMQVYGHVEKDSNSGVTHLMAYRLLDLSSALKQLEIKSHDFH</sequence>
<dbReference type="SMART" id="SM00481">
    <property type="entry name" value="POLIIIAc"/>
    <property type="match status" value="1"/>
</dbReference>
<evidence type="ECO:0000256" key="8">
    <source>
        <dbReference type="ARBA" id="ARBA00049244"/>
    </source>
</evidence>
<keyword evidence="5 9" id="KW-0227">DNA damage</keyword>
<dbReference type="InterPro" id="IPR023073">
    <property type="entry name" value="DnaE2"/>
</dbReference>
<dbReference type="GO" id="GO:0008408">
    <property type="term" value="F:3'-5' exonuclease activity"/>
    <property type="evidence" value="ECO:0007669"/>
    <property type="project" value="InterPro"/>
</dbReference>
<dbReference type="HOGENOM" id="CLU_001600_4_0_6"/>
<dbReference type="GO" id="GO:0006281">
    <property type="term" value="P:DNA repair"/>
    <property type="evidence" value="ECO:0007669"/>
    <property type="project" value="UniProtKB-UniRule"/>
</dbReference>
<organism evidence="11 12">
    <name type="scientific">Thalassolituus oleivorans MIL-1</name>
    <dbReference type="NCBI Taxonomy" id="1298593"/>
    <lineage>
        <taxon>Bacteria</taxon>
        <taxon>Pseudomonadati</taxon>
        <taxon>Pseudomonadota</taxon>
        <taxon>Gammaproteobacteria</taxon>
        <taxon>Oceanospirillales</taxon>
        <taxon>Oceanospirillaceae</taxon>
        <taxon>Thalassolituus</taxon>
    </lineage>
</organism>
<dbReference type="EMBL" id="HF680312">
    <property type="protein sequence ID" value="CCU73220.1"/>
    <property type="molecule type" value="Genomic_DNA"/>
</dbReference>
<keyword evidence="3 9" id="KW-0548">Nucleotidyltransferase</keyword>
<dbReference type="GO" id="GO:0006260">
    <property type="term" value="P:DNA replication"/>
    <property type="evidence" value="ECO:0007669"/>
    <property type="project" value="UniProtKB-KW"/>
</dbReference>
<dbReference type="EC" id="2.7.7.7" evidence="9"/>
<dbReference type="KEGG" id="tol:TOL_2824"/>
<evidence type="ECO:0000256" key="7">
    <source>
        <dbReference type="ARBA" id="ARBA00023204"/>
    </source>
</evidence>
<evidence type="ECO:0000259" key="10">
    <source>
        <dbReference type="SMART" id="SM00481"/>
    </source>
</evidence>
<dbReference type="Pfam" id="PF02811">
    <property type="entry name" value="PHP"/>
    <property type="match status" value="1"/>
</dbReference>
<dbReference type="InterPro" id="IPR040982">
    <property type="entry name" value="DNA_pol3_finger"/>
</dbReference>
<evidence type="ECO:0000256" key="9">
    <source>
        <dbReference type="HAMAP-Rule" id="MF_01902"/>
    </source>
</evidence>
<feature type="domain" description="Polymerase/histidinol phosphatase N-terminal" evidence="10">
    <location>
        <begin position="23"/>
        <end position="92"/>
    </location>
</feature>
<evidence type="ECO:0000256" key="4">
    <source>
        <dbReference type="ARBA" id="ARBA00022705"/>
    </source>
</evidence>
<dbReference type="PANTHER" id="PTHR32294:SF4">
    <property type="entry name" value="ERROR-PRONE DNA POLYMERASE"/>
    <property type="match status" value="1"/>
</dbReference>
<dbReference type="NCBIfam" id="TIGR00594">
    <property type="entry name" value="polc"/>
    <property type="match status" value="1"/>
</dbReference>
<dbReference type="CDD" id="cd07434">
    <property type="entry name" value="PHP_PolIIIA_DnaE2"/>
    <property type="match status" value="1"/>
</dbReference>
<dbReference type="Proteomes" id="UP000011866">
    <property type="component" value="Chromosome"/>
</dbReference>
<evidence type="ECO:0000256" key="5">
    <source>
        <dbReference type="ARBA" id="ARBA00022763"/>
    </source>
</evidence>
<gene>
    <name evidence="9" type="primary">dnaE2</name>
    <name evidence="11" type="ORF">TOL_2824</name>
</gene>
<name>M5E6Y2_9GAMM</name>
<dbReference type="InterPro" id="IPR004013">
    <property type="entry name" value="PHP_dom"/>
</dbReference>
<dbReference type="Pfam" id="PF07733">
    <property type="entry name" value="DNA_pol3_alpha"/>
    <property type="match status" value="1"/>
</dbReference>
<dbReference type="GO" id="GO:0003887">
    <property type="term" value="F:DNA-directed DNA polymerase activity"/>
    <property type="evidence" value="ECO:0007669"/>
    <property type="project" value="UniProtKB-UniRule"/>
</dbReference>
<protein>
    <recommendedName>
        <fullName evidence="9">Error-prone DNA polymerase</fullName>
        <ecNumber evidence="9">2.7.7.7</ecNumber>
    </recommendedName>
</protein>
<evidence type="ECO:0000256" key="6">
    <source>
        <dbReference type="ARBA" id="ARBA00022932"/>
    </source>
</evidence>
<dbReference type="PANTHER" id="PTHR32294">
    <property type="entry name" value="DNA POLYMERASE III SUBUNIT ALPHA"/>
    <property type="match status" value="1"/>
</dbReference>
<evidence type="ECO:0000313" key="11">
    <source>
        <dbReference type="EMBL" id="CCU73220.1"/>
    </source>
</evidence>
<reference evidence="11 12" key="1">
    <citation type="journal article" date="2013" name="Genome Announc.">
        <title>Genome Sequence of Thalassolituus oleivorans MIL-1 (DSM 14913T).</title>
        <authorList>
            <person name="Golyshin P.N."/>
            <person name="Werner J."/>
            <person name="Chernikova T.N."/>
            <person name="Tran H."/>
            <person name="Ferrer M."/>
            <person name="Yakimov M.M."/>
            <person name="Teeling H."/>
            <person name="Golyshina O.V."/>
        </authorList>
    </citation>
    <scope>NUCLEOTIDE SEQUENCE [LARGE SCALE GENOMIC DNA]</scope>
    <source>
        <strain evidence="11 12">MIL-1</strain>
    </source>
</reference>
<accession>M5E6Y2</accession>
<evidence type="ECO:0000313" key="12">
    <source>
        <dbReference type="Proteomes" id="UP000011866"/>
    </source>
</evidence>
<keyword evidence="4 9" id="KW-0235">DNA replication</keyword>
<comment type="catalytic activity">
    <reaction evidence="8 9">
        <text>DNA(n) + a 2'-deoxyribonucleoside 5'-triphosphate = DNA(n+1) + diphosphate</text>
        <dbReference type="Rhea" id="RHEA:22508"/>
        <dbReference type="Rhea" id="RHEA-COMP:17339"/>
        <dbReference type="Rhea" id="RHEA-COMP:17340"/>
        <dbReference type="ChEBI" id="CHEBI:33019"/>
        <dbReference type="ChEBI" id="CHEBI:61560"/>
        <dbReference type="ChEBI" id="CHEBI:173112"/>
        <dbReference type="EC" id="2.7.7.7"/>
    </reaction>
</comment>
<dbReference type="CDD" id="cd04485">
    <property type="entry name" value="DnaE_OBF"/>
    <property type="match status" value="1"/>
</dbReference>
<dbReference type="PATRIC" id="fig|1298593.3.peg.2726"/>
<dbReference type="Gene3D" id="1.10.150.870">
    <property type="match status" value="1"/>
</dbReference>
<dbReference type="InterPro" id="IPR029460">
    <property type="entry name" value="DNAPol_HHH"/>
</dbReference>
<keyword evidence="6 9" id="KW-0239">DNA-directed DNA polymerase</keyword>
<evidence type="ECO:0000256" key="2">
    <source>
        <dbReference type="ARBA" id="ARBA00022679"/>
    </source>
</evidence>
<dbReference type="STRING" id="187493.CN03_04295"/>
<evidence type="ECO:0000256" key="1">
    <source>
        <dbReference type="ARBA" id="ARBA00022490"/>
    </source>
</evidence>
<dbReference type="InterPro" id="IPR003141">
    <property type="entry name" value="Pol/His_phosphatase_N"/>
</dbReference>
<dbReference type="Pfam" id="PF17657">
    <property type="entry name" value="DNA_pol3_finger"/>
    <property type="match status" value="1"/>
</dbReference>
<dbReference type="Pfam" id="PF14579">
    <property type="entry name" value="HHH_6"/>
    <property type="match status" value="1"/>
</dbReference>
<dbReference type="InterPro" id="IPR011708">
    <property type="entry name" value="DNA_pol3_alpha_NTPase_dom"/>
</dbReference>
<dbReference type="NCBIfam" id="NF004225">
    <property type="entry name" value="PRK05672.1"/>
    <property type="match status" value="1"/>
</dbReference>
<evidence type="ECO:0000256" key="3">
    <source>
        <dbReference type="ARBA" id="ARBA00022695"/>
    </source>
</evidence>
<keyword evidence="2 9" id="KW-0808">Transferase</keyword>
<comment type="subcellular location">
    <subcellularLocation>
        <location evidence="9">Cytoplasm</location>
    </subcellularLocation>
</comment>
<dbReference type="InterPro" id="IPR016195">
    <property type="entry name" value="Pol/histidinol_Pase-like"/>
</dbReference>